<organism evidence="1 2">
    <name type="scientific">Vibrio variabilis</name>
    <dbReference type="NCBI Taxonomy" id="990271"/>
    <lineage>
        <taxon>Bacteria</taxon>
        <taxon>Pseudomonadati</taxon>
        <taxon>Pseudomonadota</taxon>
        <taxon>Gammaproteobacteria</taxon>
        <taxon>Vibrionales</taxon>
        <taxon>Vibrionaceae</taxon>
        <taxon>Vibrio</taxon>
    </lineage>
</organism>
<dbReference type="Proteomes" id="UP000029223">
    <property type="component" value="Unassembled WGS sequence"/>
</dbReference>
<comment type="caution">
    <text evidence="1">The sequence shown here is derived from an EMBL/GenBank/DDBJ whole genome shotgun (WGS) entry which is preliminary data.</text>
</comment>
<protein>
    <submittedName>
        <fullName evidence="1">Uncharacterized protein</fullName>
    </submittedName>
</protein>
<gene>
    <name evidence="1" type="ORF">JCM19239_6818</name>
</gene>
<dbReference type="EMBL" id="BBMS01000086">
    <property type="protein sequence ID" value="GAL30185.1"/>
    <property type="molecule type" value="Genomic_DNA"/>
</dbReference>
<accession>A0ABQ0JPC1</accession>
<keyword evidence="2" id="KW-1185">Reference proteome</keyword>
<proteinExistence type="predicted"/>
<sequence>MTLEIYIHNSEMVEQNDVWNIFHENVKALAKMLEENGNTGLFHVISKRYDDKNPLDFNNLTLMEMATGKRYELTYENYKLVNSERTDEPKETA</sequence>
<name>A0ABQ0JPC1_9VIBR</name>
<evidence type="ECO:0000313" key="2">
    <source>
        <dbReference type="Proteomes" id="UP000029223"/>
    </source>
</evidence>
<reference evidence="2" key="1">
    <citation type="submission" date="2014-09" db="EMBL/GenBank/DDBJ databases">
        <title>Vibrio variabilis JCM 19239. (C206) whole genome shotgun sequence.</title>
        <authorList>
            <person name="Sawabe T."/>
            <person name="Meirelles P."/>
            <person name="Nakanishi M."/>
            <person name="Sayaka M."/>
            <person name="Hattori M."/>
            <person name="Ohkuma M."/>
        </authorList>
    </citation>
    <scope>NUCLEOTIDE SEQUENCE [LARGE SCALE GENOMIC DNA]</scope>
    <source>
        <strain evidence="2">JCM 19239</strain>
    </source>
</reference>
<evidence type="ECO:0000313" key="1">
    <source>
        <dbReference type="EMBL" id="GAL30185.1"/>
    </source>
</evidence>